<evidence type="ECO:0000256" key="4">
    <source>
        <dbReference type="ARBA" id="ARBA00022833"/>
    </source>
</evidence>
<protein>
    <recommendedName>
        <fullName evidence="10">BED-type domain-containing protein</fullName>
    </recommendedName>
</protein>
<dbReference type="GO" id="GO:0005634">
    <property type="term" value="C:nucleus"/>
    <property type="evidence" value="ECO:0007669"/>
    <property type="project" value="UniProtKB-SubCell"/>
</dbReference>
<gene>
    <name evidence="11" type="ORF">OSB04_015731</name>
</gene>
<dbReference type="Pfam" id="PF02892">
    <property type="entry name" value="zf-BED"/>
    <property type="match status" value="1"/>
</dbReference>
<evidence type="ECO:0000313" key="12">
    <source>
        <dbReference type="Proteomes" id="UP001172457"/>
    </source>
</evidence>
<keyword evidence="7" id="KW-0539">Nucleus</keyword>
<keyword evidence="2" id="KW-0479">Metal-binding</keyword>
<dbReference type="SUPFAM" id="SSF53098">
    <property type="entry name" value="Ribonuclease H-like"/>
    <property type="match status" value="1"/>
</dbReference>
<feature type="compositionally biased region" description="Basic and acidic residues" evidence="9">
    <location>
        <begin position="1"/>
        <end position="13"/>
    </location>
</feature>
<evidence type="ECO:0000256" key="2">
    <source>
        <dbReference type="ARBA" id="ARBA00022723"/>
    </source>
</evidence>
<evidence type="ECO:0000313" key="11">
    <source>
        <dbReference type="EMBL" id="KAJ9551686.1"/>
    </source>
</evidence>
<feature type="region of interest" description="Disordered" evidence="9">
    <location>
        <begin position="1"/>
        <end position="47"/>
    </location>
</feature>
<sequence>MSFRIEMYKKPETRLGPCKSPKPRPMLHQKVEMHKKTGSRDPIEKTRNRFSPKPVLAYPVRVSPDPVLRTGSLHPCQTSSETGSPDPVLDPLSRRFFMANPSGVSSVGQSSMGENLEVSKVIETKRNKEVWDHFDLCLMTNQMKKARCKHCKRFFGADSNTSLAKHIRKACPIFHSAPDSTQTNITPQGGVFTYNNDALREQFTKFVIRKALPFDHFDDQDFTAVIQSYMQPGYTQVSRTTLRRDALKMWHMAREKMVLGFQEHRYGVSLTCDVWTSPHGTGYSYLAVTAHWMNQENWQMMKRTIAFELFGGSHTGNNLFTLLKKVIEHYQLRNKIFAMSFDNASNNTSAVPKLKLLLNPILDGKFFHTRCVAHIINLSVQDGLEVINDVRVEFKEMIKFVFCNNTTRQGKYRKYCKSVGKPYLGPNLDCPTRWNSTWMMMHSALRQRDTLQPFHDGLAEKKKTTKFSNAKWDIIAKLTELLKVFKDATTSLSGVYYPTSPLVLSRILDMGKKLNDFEYHGKLFENVGKEMKVKLLKYFREIPPVFTCAAALKPNVKCLWG</sequence>
<dbReference type="PANTHER" id="PTHR46481:SF10">
    <property type="entry name" value="ZINC FINGER BED DOMAIN-CONTAINING PROTEIN 39"/>
    <property type="match status" value="1"/>
</dbReference>
<dbReference type="AlphaFoldDB" id="A0AA38TCX3"/>
<dbReference type="PROSITE" id="PS50808">
    <property type="entry name" value="ZF_BED"/>
    <property type="match status" value="1"/>
</dbReference>
<organism evidence="11 12">
    <name type="scientific">Centaurea solstitialis</name>
    <name type="common">yellow star-thistle</name>
    <dbReference type="NCBI Taxonomy" id="347529"/>
    <lineage>
        <taxon>Eukaryota</taxon>
        <taxon>Viridiplantae</taxon>
        <taxon>Streptophyta</taxon>
        <taxon>Embryophyta</taxon>
        <taxon>Tracheophyta</taxon>
        <taxon>Spermatophyta</taxon>
        <taxon>Magnoliopsida</taxon>
        <taxon>eudicotyledons</taxon>
        <taxon>Gunneridae</taxon>
        <taxon>Pentapetalae</taxon>
        <taxon>asterids</taxon>
        <taxon>campanulids</taxon>
        <taxon>Asterales</taxon>
        <taxon>Asteraceae</taxon>
        <taxon>Carduoideae</taxon>
        <taxon>Cardueae</taxon>
        <taxon>Centaureinae</taxon>
        <taxon>Centaurea</taxon>
    </lineage>
</organism>
<dbReference type="GO" id="GO:0008270">
    <property type="term" value="F:zinc ion binding"/>
    <property type="evidence" value="ECO:0007669"/>
    <property type="project" value="UniProtKB-KW"/>
</dbReference>
<dbReference type="SMART" id="SM00614">
    <property type="entry name" value="ZnF_BED"/>
    <property type="match status" value="1"/>
</dbReference>
<dbReference type="GO" id="GO:0003677">
    <property type="term" value="F:DNA binding"/>
    <property type="evidence" value="ECO:0007669"/>
    <property type="project" value="InterPro"/>
</dbReference>
<comment type="caution">
    <text evidence="11">The sequence shown here is derived from an EMBL/GenBank/DDBJ whole genome shotgun (WGS) entry which is preliminary data.</text>
</comment>
<keyword evidence="3 8" id="KW-0863">Zinc-finger</keyword>
<evidence type="ECO:0000259" key="10">
    <source>
        <dbReference type="PROSITE" id="PS50808"/>
    </source>
</evidence>
<keyword evidence="6" id="KW-0804">Transcription</keyword>
<accession>A0AA38TCX3</accession>
<evidence type="ECO:0000256" key="9">
    <source>
        <dbReference type="SAM" id="MobiDB-lite"/>
    </source>
</evidence>
<dbReference type="InterPro" id="IPR003656">
    <property type="entry name" value="Znf_BED"/>
</dbReference>
<evidence type="ECO:0000256" key="7">
    <source>
        <dbReference type="ARBA" id="ARBA00023242"/>
    </source>
</evidence>
<comment type="subcellular location">
    <subcellularLocation>
        <location evidence="1">Nucleus</location>
    </subcellularLocation>
</comment>
<evidence type="ECO:0000256" key="5">
    <source>
        <dbReference type="ARBA" id="ARBA00023015"/>
    </source>
</evidence>
<keyword evidence="5" id="KW-0805">Transcription regulation</keyword>
<keyword evidence="12" id="KW-1185">Reference proteome</keyword>
<dbReference type="InterPro" id="IPR012337">
    <property type="entry name" value="RNaseH-like_sf"/>
</dbReference>
<feature type="compositionally biased region" description="Basic and acidic residues" evidence="9">
    <location>
        <begin position="29"/>
        <end position="47"/>
    </location>
</feature>
<keyword evidence="4" id="KW-0862">Zinc</keyword>
<proteinExistence type="predicted"/>
<feature type="domain" description="BED-type" evidence="10">
    <location>
        <begin position="125"/>
        <end position="172"/>
    </location>
</feature>
<dbReference type="InterPro" id="IPR052035">
    <property type="entry name" value="ZnF_BED_domain_contain"/>
</dbReference>
<reference evidence="11" key="1">
    <citation type="submission" date="2023-03" db="EMBL/GenBank/DDBJ databases">
        <title>Chromosome-scale reference genome and RAD-based genetic map of yellow starthistle (Centaurea solstitialis) reveal putative structural variation and QTLs associated with invader traits.</title>
        <authorList>
            <person name="Reatini B."/>
            <person name="Cang F.A."/>
            <person name="Jiang Q."/>
            <person name="Mckibben M.T.W."/>
            <person name="Barker M.S."/>
            <person name="Rieseberg L.H."/>
            <person name="Dlugosch K.M."/>
        </authorList>
    </citation>
    <scope>NUCLEOTIDE SEQUENCE</scope>
    <source>
        <strain evidence="11">CAN-66</strain>
        <tissue evidence="11">Leaf</tissue>
    </source>
</reference>
<evidence type="ECO:0000256" key="1">
    <source>
        <dbReference type="ARBA" id="ARBA00004123"/>
    </source>
</evidence>
<name>A0AA38TCX3_9ASTR</name>
<dbReference type="PANTHER" id="PTHR46481">
    <property type="entry name" value="ZINC FINGER BED DOMAIN-CONTAINING PROTEIN 4"/>
    <property type="match status" value="1"/>
</dbReference>
<evidence type="ECO:0000256" key="6">
    <source>
        <dbReference type="ARBA" id="ARBA00023163"/>
    </source>
</evidence>
<dbReference type="EMBL" id="JARYMX010000004">
    <property type="protein sequence ID" value="KAJ9551686.1"/>
    <property type="molecule type" value="Genomic_DNA"/>
</dbReference>
<evidence type="ECO:0000256" key="8">
    <source>
        <dbReference type="PROSITE-ProRule" id="PRU00027"/>
    </source>
</evidence>
<evidence type="ECO:0000256" key="3">
    <source>
        <dbReference type="ARBA" id="ARBA00022771"/>
    </source>
</evidence>
<dbReference type="Proteomes" id="UP001172457">
    <property type="component" value="Chromosome 4"/>
</dbReference>